<organism evidence="1 2">
    <name type="scientific">Actinomadura darangshiensis</name>
    <dbReference type="NCBI Taxonomy" id="705336"/>
    <lineage>
        <taxon>Bacteria</taxon>
        <taxon>Bacillati</taxon>
        <taxon>Actinomycetota</taxon>
        <taxon>Actinomycetes</taxon>
        <taxon>Streptosporangiales</taxon>
        <taxon>Thermomonosporaceae</taxon>
        <taxon>Actinomadura</taxon>
    </lineage>
</organism>
<gene>
    <name evidence="1" type="ORF">E1293_18215</name>
</gene>
<dbReference type="EMBL" id="SMKY01000075">
    <property type="protein sequence ID" value="TDD81611.1"/>
    <property type="molecule type" value="Genomic_DNA"/>
</dbReference>
<reference evidence="1 2" key="1">
    <citation type="submission" date="2019-03" db="EMBL/GenBank/DDBJ databases">
        <title>Draft genome sequences of novel Actinobacteria.</title>
        <authorList>
            <person name="Sahin N."/>
            <person name="Ay H."/>
            <person name="Saygin H."/>
        </authorList>
    </citation>
    <scope>NUCLEOTIDE SEQUENCE [LARGE SCALE GENOMIC DNA]</scope>
    <source>
        <strain evidence="1 2">DSM 45941</strain>
    </source>
</reference>
<sequence length="311" mass="33677">MITPVDGGPYRCALLVRYEDEVDETLLAALAGATGLKFEYYGNGGFGGETLADVYADESGGNLLIEVMADEVGAKAMFVRAESAERAIAIRSVVGERYRVWTEQMLRAQLEESLTEAPMSLVAMMMAVGGATPEPETMALLQRALGHREGAVREAAEYARQVAGELVHEPVVMRDAPREKPTGVLAPVRPVEGDEDWVTVRPGLPDRAVPRPVTWLRLATDDPDKAVIWANRADWFLDVIGRVTDVSDWQETVYTMDEETALHIVRHPALGSAVHCAVHGTEAEATAAALREALGGEILDGPPPRLQQAAP</sequence>
<dbReference type="Proteomes" id="UP000295578">
    <property type="component" value="Unassembled WGS sequence"/>
</dbReference>
<name>A0A4R5B6V4_9ACTN</name>
<protein>
    <submittedName>
        <fullName evidence="1">Uncharacterized protein</fullName>
    </submittedName>
</protein>
<proteinExistence type="predicted"/>
<evidence type="ECO:0000313" key="2">
    <source>
        <dbReference type="Proteomes" id="UP000295578"/>
    </source>
</evidence>
<accession>A0A4R5B6V4</accession>
<evidence type="ECO:0000313" key="1">
    <source>
        <dbReference type="EMBL" id="TDD81611.1"/>
    </source>
</evidence>
<dbReference type="RefSeq" id="WP_132198612.1">
    <property type="nucleotide sequence ID" value="NZ_SMKY01000075.1"/>
</dbReference>
<dbReference type="OrthoDB" id="3468584at2"/>
<comment type="caution">
    <text evidence="1">The sequence shown here is derived from an EMBL/GenBank/DDBJ whole genome shotgun (WGS) entry which is preliminary data.</text>
</comment>
<dbReference type="AlphaFoldDB" id="A0A4R5B6V4"/>
<keyword evidence="2" id="KW-1185">Reference proteome</keyword>